<dbReference type="InterPro" id="IPR025906">
    <property type="entry name" value="YjfB_motility"/>
</dbReference>
<evidence type="ECO:0008006" key="3">
    <source>
        <dbReference type="Google" id="ProtNLM"/>
    </source>
</evidence>
<dbReference type="RefSeq" id="WP_285724252.1">
    <property type="nucleotide sequence ID" value="NZ_BSDD01000002.1"/>
</dbReference>
<evidence type="ECO:0000313" key="1">
    <source>
        <dbReference type="EMBL" id="GLH69992.1"/>
    </source>
</evidence>
<dbReference type="EMBL" id="BSDD01000002">
    <property type="protein sequence ID" value="GLH69992.1"/>
    <property type="molecule type" value="Genomic_DNA"/>
</dbReference>
<sequence length="62" mass="6368">MQISAATSAVQSMSQVQNQASIAMLRKSLDLTSQQGAALVAMIDQTGVPPTPGVGQNINLQA</sequence>
<comment type="caution">
    <text evidence="1">The sequence shown here is derived from an EMBL/GenBank/DDBJ whole genome shotgun (WGS) entry which is preliminary data.</text>
</comment>
<reference evidence="1 2" key="1">
    <citation type="journal article" date="2023" name="Antonie Van Leeuwenhoek">
        <title>Mesoterricola silvestris gen. nov., sp. nov., Mesoterricola sediminis sp. nov., Geothrix oryzae sp. nov., Geothrix edaphica sp. nov., Geothrix rubra sp. nov., and Geothrix limicola sp. nov., six novel members of Acidobacteriota isolated from soils.</title>
        <authorList>
            <person name="Itoh H."/>
            <person name="Sugisawa Y."/>
            <person name="Mise K."/>
            <person name="Xu Z."/>
            <person name="Kuniyasu M."/>
            <person name="Ushijima N."/>
            <person name="Kawano K."/>
            <person name="Kobayashi E."/>
            <person name="Shiratori Y."/>
            <person name="Masuda Y."/>
            <person name="Senoo K."/>
        </authorList>
    </citation>
    <scope>NUCLEOTIDE SEQUENCE [LARGE SCALE GENOMIC DNA]</scope>
    <source>
        <strain evidence="1 2">Red803</strain>
    </source>
</reference>
<dbReference type="Pfam" id="PF14070">
    <property type="entry name" value="YjfB_motility"/>
    <property type="match status" value="1"/>
</dbReference>
<organism evidence="1 2">
    <name type="scientific">Geothrix rubra</name>
    <dbReference type="NCBI Taxonomy" id="2927977"/>
    <lineage>
        <taxon>Bacteria</taxon>
        <taxon>Pseudomonadati</taxon>
        <taxon>Acidobacteriota</taxon>
        <taxon>Holophagae</taxon>
        <taxon>Holophagales</taxon>
        <taxon>Holophagaceae</taxon>
        <taxon>Geothrix</taxon>
    </lineage>
</organism>
<accession>A0ABQ5Q5W1</accession>
<evidence type="ECO:0000313" key="2">
    <source>
        <dbReference type="Proteomes" id="UP001165089"/>
    </source>
</evidence>
<protein>
    <recommendedName>
        <fullName evidence="3">Motility protein</fullName>
    </recommendedName>
</protein>
<dbReference type="Proteomes" id="UP001165089">
    <property type="component" value="Unassembled WGS sequence"/>
</dbReference>
<proteinExistence type="predicted"/>
<gene>
    <name evidence="1" type="ORF">GETHPA_15250</name>
</gene>
<name>A0ABQ5Q5W1_9BACT</name>
<keyword evidence="2" id="KW-1185">Reference proteome</keyword>